<feature type="non-terminal residue" evidence="1">
    <location>
        <position position="1"/>
    </location>
</feature>
<sequence>RPVGAQEVLSIELANRVVPKGKGVEEAVKVARLVVGMCLNLDRRLCWYAAYEATSLEDVLGLSMRMGFRRWQLR</sequence>
<comment type="caution">
    <text evidence="1">The sequence shown here is derived from an EMBL/GenBank/DDBJ whole genome shotgun (WGS) entry which is preliminary data.</text>
</comment>
<protein>
    <submittedName>
        <fullName evidence="1">Uncharacterized protein</fullName>
    </submittedName>
</protein>
<reference evidence="1 2" key="1">
    <citation type="submission" date="2024-02" db="EMBL/GenBank/DDBJ databases">
        <title>A draft genome for the cacao thread blight pathogen Marasmius crinis-equi.</title>
        <authorList>
            <person name="Cohen S.P."/>
            <person name="Baruah I.K."/>
            <person name="Amoako-Attah I."/>
            <person name="Bukari Y."/>
            <person name="Meinhardt L.W."/>
            <person name="Bailey B.A."/>
        </authorList>
    </citation>
    <scope>NUCLEOTIDE SEQUENCE [LARGE SCALE GENOMIC DNA]</scope>
    <source>
        <strain evidence="1 2">GH-76</strain>
    </source>
</reference>
<dbReference type="EMBL" id="JBAHYK010000114">
    <property type="protein sequence ID" value="KAL0578199.1"/>
    <property type="molecule type" value="Genomic_DNA"/>
</dbReference>
<keyword evidence="2" id="KW-1185">Reference proteome</keyword>
<proteinExistence type="predicted"/>
<organism evidence="1 2">
    <name type="scientific">Marasmius crinis-equi</name>
    <dbReference type="NCBI Taxonomy" id="585013"/>
    <lineage>
        <taxon>Eukaryota</taxon>
        <taxon>Fungi</taxon>
        <taxon>Dikarya</taxon>
        <taxon>Basidiomycota</taxon>
        <taxon>Agaricomycotina</taxon>
        <taxon>Agaricomycetes</taxon>
        <taxon>Agaricomycetidae</taxon>
        <taxon>Agaricales</taxon>
        <taxon>Marasmiineae</taxon>
        <taxon>Marasmiaceae</taxon>
        <taxon>Marasmius</taxon>
    </lineage>
</organism>
<accession>A0ABR3FST6</accession>
<evidence type="ECO:0000313" key="1">
    <source>
        <dbReference type="EMBL" id="KAL0578199.1"/>
    </source>
</evidence>
<evidence type="ECO:0000313" key="2">
    <source>
        <dbReference type="Proteomes" id="UP001465976"/>
    </source>
</evidence>
<gene>
    <name evidence="1" type="ORF">V5O48_003802</name>
</gene>
<dbReference type="Proteomes" id="UP001465976">
    <property type="component" value="Unassembled WGS sequence"/>
</dbReference>
<name>A0ABR3FST6_9AGAR</name>